<accession>A0ABD5YXN8</accession>
<evidence type="ECO:0000256" key="1">
    <source>
        <dbReference type="ARBA" id="ARBA00023002"/>
    </source>
</evidence>
<dbReference type="PANTHER" id="PTHR43157">
    <property type="entry name" value="PHOSPHATIDYLINOSITOL-GLYCAN BIOSYNTHESIS CLASS F PROTEIN-RELATED"/>
    <property type="match status" value="1"/>
</dbReference>
<dbReference type="GO" id="GO:0016491">
    <property type="term" value="F:oxidoreductase activity"/>
    <property type="evidence" value="ECO:0007669"/>
    <property type="project" value="UniProtKB-KW"/>
</dbReference>
<dbReference type="GeneID" id="76202407"/>
<dbReference type="PANTHER" id="PTHR43157:SF31">
    <property type="entry name" value="PHOSPHATIDYLINOSITOL-GLYCAN BIOSYNTHESIS CLASS F PROTEIN"/>
    <property type="match status" value="1"/>
</dbReference>
<protein>
    <recommendedName>
        <fullName evidence="4">Short-chain dehydrogenase</fullName>
    </recommendedName>
</protein>
<keyword evidence="1" id="KW-0560">Oxidoreductase</keyword>
<reference evidence="2 3" key="1">
    <citation type="journal article" date="2019" name="Int. J. Syst. Evol. Microbiol.">
        <title>The Global Catalogue of Microorganisms (GCM) 10K type strain sequencing project: providing services to taxonomists for standard genome sequencing and annotation.</title>
        <authorList>
            <consortium name="The Broad Institute Genomics Platform"/>
            <consortium name="The Broad Institute Genome Sequencing Center for Infectious Disease"/>
            <person name="Wu L."/>
            <person name="Ma J."/>
        </authorList>
    </citation>
    <scope>NUCLEOTIDE SEQUENCE [LARGE SCALE GENOMIC DNA]</scope>
    <source>
        <strain evidence="2 3">RDMS1</strain>
    </source>
</reference>
<sequence length="135" mass="14884">MIDYDPLEAYARSKLANVAFVIELAKRLADTKPDLTANALHPGLVPGSRLFRESAVHVRITTRLASFVPFVGSSAERAADSLVHLTADEETANVSGAYFSGTDRAFPSEQVRDHEFRQRLWTESADLVGVNPDWP</sequence>
<dbReference type="EMBL" id="JBHTAX010000005">
    <property type="protein sequence ID" value="MFC7192707.1"/>
    <property type="molecule type" value="Genomic_DNA"/>
</dbReference>
<comment type="caution">
    <text evidence="2">The sequence shown here is derived from an EMBL/GenBank/DDBJ whole genome shotgun (WGS) entry which is preliminary data.</text>
</comment>
<evidence type="ECO:0008006" key="4">
    <source>
        <dbReference type="Google" id="ProtNLM"/>
    </source>
</evidence>
<dbReference type="Gene3D" id="3.40.50.720">
    <property type="entry name" value="NAD(P)-binding Rossmann-like Domain"/>
    <property type="match status" value="1"/>
</dbReference>
<proteinExistence type="predicted"/>
<dbReference type="SUPFAM" id="SSF51735">
    <property type="entry name" value="NAD(P)-binding Rossmann-fold domains"/>
    <property type="match status" value="1"/>
</dbReference>
<evidence type="ECO:0000313" key="2">
    <source>
        <dbReference type="EMBL" id="MFC7192707.1"/>
    </source>
</evidence>
<keyword evidence="3" id="KW-1185">Reference proteome</keyword>
<name>A0ABD5YXN8_9EURY</name>
<dbReference type="AlphaFoldDB" id="A0ABD5YXN8"/>
<dbReference type="RefSeq" id="WP_248910781.1">
    <property type="nucleotide sequence ID" value="NZ_CP109981.1"/>
</dbReference>
<organism evidence="2 3">
    <name type="scientific">Halocatena marina</name>
    <dbReference type="NCBI Taxonomy" id="2934937"/>
    <lineage>
        <taxon>Archaea</taxon>
        <taxon>Methanobacteriati</taxon>
        <taxon>Methanobacteriota</taxon>
        <taxon>Stenosarchaea group</taxon>
        <taxon>Halobacteria</taxon>
        <taxon>Halobacteriales</taxon>
        <taxon>Natronomonadaceae</taxon>
        <taxon>Halocatena</taxon>
    </lineage>
</organism>
<evidence type="ECO:0000313" key="3">
    <source>
        <dbReference type="Proteomes" id="UP001596417"/>
    </source>
</evidence>
<dbReference type="Proteomes" id="UP001596417">
    <property type="component" value="Unassembled WGS sequence"/>
</dbReference>
<dbReference type="InterPro" id="IPR036291">
    <property type="entry name" value="NAD(P)-bd_dom_sf"/>
</dbReference>
<gene>
    <name evidence="2" type="ORF">ACFQL7_24800</name>
</gene>